<dbReference type="InterPro" id="IPR018691">
    <property type="entry name" value="DUF2188"/>
</dbReference>
<dbReference type="AlphaFoldDB" id="A0A2M7GBQ0"/>
<name>A0A2M7GBQ0_9BACT</name>
<feature type="compositionally biased region" description="Basic and acidic residues" evidence="1">
    <location>
        <begin position="59"/>
        <end position="75"/>
    </location>
</feature>
<organism evidence="2 3">
    <name type="scientific">bacterium (Candidatus Blackallbacteria) CG17_big_fil_post_rev_8_21_14_2_50_48_46</name>
    <dbReference type="NCBI Taxonomy" id="2014261"/>
    <lineage>
        <taxon>Bacteria</taxon>
        <taxon>Candidatus Blackallbacteria</taxon>
    </lineage>
</organism>
<protein>
    <recommendedName>
        <fullName evidence="4">DUF2188 domain-containing protein</fullName>
    </recommendedName>
</protein>
<dbReference type="Pfam" id="PF09954">
    <property type="entry name" value="DUF2188"/>
    <property type="match status" value="1"/>
</dbReference>
<evidence type="ECO:0000313" key="3">
    <source>
        <dbReference type="Proteomes" id="UP000231019"/>
    </source>
</evidence>
<comment type="caution">
    <text evidence="2">The sequence shown here is derived from an EMBL/GenBank/DDBJ whole genome shotgun (WGS) entry which is preliminary data.</text>
</comment>
<sequence length="75" mass="8418">MAKGKSQHVVPHENGWAILGQGNERYSKITETQAEAIGHARNTAINQKSELFIHGENGQIRERNSYGNDPKYRKG</sequence>
<proteinExistence type="predicted"/>
<evidence type="ECO:0000313" key="2">
    <source>
        <dbReference type="EMBL" id="PIW19632.1"/>
    </source>
</evidence>
<feature type="region of interest" description="Disordered" evidence="1">
    <location>
        <begin position="56"/>
        <end position="75"/>
    </location>
</feature>
<dbReference type="Proteomes" id="UP000231019">
    <property type="component" value="Unassembled WGS sequence"/>
</dbReference>
<accession>A0A2M7GBQ0</accession>
<evidence type="ECO:0008006" key="4">
    <source>
        <dbReference type="Google" id="ProtNLM"/>
    </source>
</evidence>
<reference evidence="2 3" key="1">
    <citation type="submission" date="2017-09" db="EMBL/GenBank/DDBJ databases">
        <title>Depth-based differentiation of microbial function through sediment-hosted aquifers and enrichment of novel symbionts in the deep terrestrial subsurface.</title>
        <authorList>
            <person name="Probst A.J."/>
            <person name="Ladd B."/>
            <person name="Jarett J.K."/>
            <person name="Geller-Mcgrath D.E."/>
            <person name="Sieber C.M."/>
            <person name="Emerson J.B."/>
            <person name="Anantharaman K."/>
            <person name="Thomas B.C."/>
            <person name="Malmstrom R."/>
            <person name="Stieglmeier M."/>
            <person name="Klingl A."/>
            <person name="Woyke T."/>
            <person name="Ryan C.M."/>
            <person name="Banfield J.F."/>
        </authorList>
    </citation>
    <scope>NUCLEOTIDE SEQUENCE [LARGE SCALE GENOMIC DNA]</scope>
    <source>
        <strain evidence="2">CG17_big_fil_post_rev_8_21_14_2_50_48_46</strain>
    </source>
</reference>
<evidence type="ECO:0000256" key="1">
    <source>
        <dbReference type="SAM" id="MobiDB-lite"/>
    </source>
</evidence>
<gene>
    <name evidence="2" type="ORF">COW36_00155</name>
</gene>
<dbReference type="EMBL" id="PFFQ01000002">
    <property type="protein sequence ID" value="PIW19632.1"/>
    <property type="molecule type" value="Genomic_DNA"/>
</dbReference>